<comment type="caution">
    <text evidence="2">The sequence shown here is derived from an EMBL/GenBank/DDBJ whole genome shotgun (WGS) entry which is preliminary data.</text>
</comment>
<gene>
    <name evidence="2" type="ORF">IE077_001588</name>
</gene>
<accession>A0ABQ7J546</accession>
<dbReference type="EMBL" id="JADAQX010000934">
    <property type="protein sequence ID" value="KAF8819136.1"/>
    <property type="molecule type" value="Genomic_DNA"/>
</dbReference>
<evidence type="ECO:0000313" key="2">
    <source>
        <dbReference type="EMBL" id="KAF8819136.1"/>
    </source>
</evidence>
<dbReference type="Gene3D" id="2.130.10.10">
    <property type="entry name" value="YVTN repeat-like/Quinoprotein amine dehydrogenase"/>
    <property type="match status" value="1"/>
</dbReference>
<evidence type="ECO:0000259" key="1">
    <source>
        <dbReference type="Pfam" id="PF03178"/>
    </source>
</evidence>
<dbReference type="Pfam" id="PF03178">
    <property type="entry name" value="CPSF_A"/>
    <property type="match status" value="1"/>
</dbReference>
<name>A0ABQ7J546_9APIC</name>
<sequence length="366" mass="39828">TEYIAVGVGRAFGEHVECEGKLYLLGIPSFIDSNDLGSKPAIESASSVSPAGVDNGNIPLLPLLMEKSFSGPVTVVLPFSQEKTSAAASYSRKNPTKDMILHSAGELRGGGDAFVRGAFADASTCVTSATIMKEYLIIGDFHKGIHFLVWRYDPEAESRSLHLLSRSYPKSIIPTIATEALAIESTLGLVCADAFENLRLFSYNSIDHSSEVEKLEILQTDAEFHVGSRVCRLLHFPTEAHTIAVLGVTNEGALFVLHPILKTDFNILKSLQDRIVDSLPFNFGVNPLNTREGAGTASLSSSLSQKDKILDASILRYLHFLSSPLLEYLLGRTGPLENQELILSRLNQFDLSAAVAFKGLYTRLEP</sequence>
<protein>
    <submittedName>
        <fullName evidence="2">CPSF A subunit region protein</fullName>
    </submittedName>
</protein>
<feature type="domain" description="RSE1/DDB1/CPSF1 C-terminal" evidence="1">
    <location>
        <begin position="2"/>
        <end position="316"/>
    </location>
</feature>
<dbReference type="PANTHER" id="PTHR10644">
    <property type="entry name" value="DNA REPAIR/RNA PROCESSING CPSF FAMILY"/>
    <property type="match status" value="1"/>
</dbReference>
<dbReference type="Proteomes" id="UP000823046">
    <property type="component" value="Unassembled WGS sequence"/>
</dbReference>
<proteinExistence type="predicted"/>
<keyword evidence="3" id="KW-1185">Reference proteome</keyword>
<organism evidence="2 3">
    <name type="scientific">Cardiosporidium cionae</name>
    <dbReference type="NCBI Taxonomy" id="476202"/>
    <lineage>
        <taxon>Eukaryota</taxon>
        <taxon>Sar</taxon>
        <taxon>Alveolata</taxon>
        <taxon>Apicomplexa</taxon>
        <taxon>Aconoidasida</taxon>
        <taxon>Nephromycida</taxon>
        <taxon>Cardiosporidium</taxon>
    </lineage>
</organism>
<dbReference type="InterPro" id="IPR050358">
    <property type="entry name" value="RSE1/DDB1/CFT1"/>
</dbReference>
<evidence type="ECO:0000313" key="3">
    <source>
        <dbReference type="Proteomes" id="UP000823046"/>
    </source>
</evidence>
<dbReference type="InterPro" id="IPR015943">
    <property type="entry name" value="WD40/YVTN_repeat-like_dom_sf"/>
</dbReference>
<dbReference type="InterPro" id="IPR004871">
    <property type="entry name" value="RSE1/DDB1/CPSF1_C"/>
</dbReference>
<feature type="non-terminal residue" evidence="2">
    <location>
        <position position="1"/>
    </location>
</feature>
<reference evidence="2 3" key="1">
    <citation type="journal article" date="2020" name="bioRxiv">
        <title>Metabolic contributions of an alphaproteobacterial endosymbiont in the apicomplexan Cardiosporidium cionae.</title>
        <authorList>
            <person name="Hunter E.S."/>
            <person name="Paight C.J."/>
            <person name="Lane C.E."/>
        </authorList>
    </citation>
    <scope>NUCLEOTIDE SEQUENCE [LARGE SCALE GENOMIC DNA]</scope>
    <source>
        <strain evidence="2">ESH_2018</strain>
    </source>
</reference>